<reference evidence="1" key="1">
    <citation type="submission" date="2022-05" db="EMBL/GenBank/DDBJ databases">
        <title>Novel Pseudomonas spp. Isolated from a Rainbow Trout Aquaculture Facility.</title>
        <authorList>
            <person name="Testerman T."/>
            <person name="Graf J."/>
        </authorList>
    </citation>
    <scope>NUCLEOTIDE SEQUENCE</scope>
    <source>
        <strain evidence="1">ID1050</strain>
    </source>
</reference>
<accession>A0ABT5NIR7</accession>
<sequence length="233" mass="25628">MTVYAFIFARGNSKGLPGKNIKSLGDHPLIAHSIRVAQQVSGIDNIFVSTDSDEIAAVAKAYGATVIKRPAELATDTAPEWLAWRHAINYLQAEGHVFDVFVSLPATSPLRSVEDVEQCLASLDHSTDVVVTVTPASRSPYFNMVVRDAQGGSQLVCTGDNVHRRQDAPAVYDMTTVAYVALPEFILNNERIFSGRVRSVVVPRERAVDIDDIYDFKMAEILLADKEKTHVEK</sequence>
<comment type="caution">
    <text evidence="1">The sequence shown here is derived from an EMBL/GenBank/DDBJ whole genome shotgun (WGS) entry which is preliminary data.</text>
</comment>
<protein>
    <submittedName>
        <fullName evidence="1">Acylneuraminate cytidylyltransferase family protein</fullName>
    </submittedName>
</protein>
<evidence type="ECO:0000313" key="1">
    <source>
        <dbReference type="EMBL" id="MDD0988427.1"/>
    </source>
</evidence>
<dbReference type="CDD" id="cd02513">
    <property type="entry name" value="CMP-NeuAc_Synthase"/>
    <property type="match status" value="1"/>
</dbReference>
<dbReference type="InterPro" id="IPR029044">
    <property type="entry name" value="Nucleotide-diphossugar_trans"/>
</dbReference>
<dbReference type="PANTHER" id="PTHR21485">
    <property type="entry name" value="HAD SUPERFAMILY MEMBERS CMAS AND KDSC"/>
    <property type="match status" value="1"/>
</dbReference>
<keyword evidence="2" id="KW-1185">Reference proteome</keyword>
<keyword evidence="1" id="KW-0548">Nucleotidyltransferase</keyword>
<keyword evidence="1" id="KW-0808">Transferase</keyword>
<dbReference type="InterPro" id="IPR003329">
    <property type="entry name" value="Cytidylyl_trans"/>
</dbReference>
<dbReference type="Pfam" id="PF02348">
    <property type="entry name" value="CTP_transf_3"/>
    <property type="match status" value="1"/>
</dbReference>
<gene>
    <name evidence="1" type="ORF">M5G21_26065</name>
</gene>
<name>A0ABT5NIR7_9PSED</name>
<dbReference type="GO" id="GO:0016779">
    <property type="term" value="F:nucleotidyltransferase activity"/>
    <property type="evidence" value="ECO:0007669"/>
    <property type="project" value="UniProtKB-KW"/>
</dbReference>
<dbReference type="PANTHER" id="PTHR21485:SF6">
    <property type="entry name" value="N-ACYLNEURAMINATE CYTIDYLYLTRANSFERASE-RELATED"/>
    <property type="match status" value="1"/>
</dbReference>
<organism evidence="1 2">
    <name type="scientific">Pseudomonas shahriarae</name>
    <dbReference type="NCBI Taxonomy" id="2745512"/>
    <lineage>
        <taxon>Bacteria</taxon>
        <taxon>Pseudomonadati</taxon>
        <taxon>Pseudomonadota</taxon>
        <taxon>Gammaproteobacteria</taxon>
        <taxon>Pseudomonadales</taxon>
        <taxon>Pseudomonadaceae</taxon>
        <taxon>Pseudomonas</taxon>
    </lineage>
</organism>
<proteinExistence type="predicted"/>
<dbReference type="Gene3D" id="3.90.550.10">
    <property type="entry name" value="Spore Coat Polysaccharide Biosynthesis Protein SpsA, Chain A"/>
    <property type="match status" value="1"/>
</dbReference>
<dbReference type="InterPro" id="IPR050793">
    <property type="entry name" value="CMP-NeuNAc_synthase"/>
</dbReference>
<dbReference type="EMBL" id="JAMDHD010000049">
    <property type="protein sequence ID" value="MDD0988427.1"/>
    <property type="molecule type" value="Genomic_DNA"/>
</dbReference>
<evidence type="ECO:0000313" key="2">
    <source>
        <dbReference type="Proteomes" id="UP001148189"/>
    </source>
</evidence>
<dbReference type="Proteomes" id="UP001148189">
    <property type="component" value="Unassembled WGS sequence"/>
</dbReference>
<dbReference type="RefSeq" id="WP_273867713.1">
    <property type="nucleotide sequence ID" value="NZ_JAMDHD010000049.1"/>
</dbReference>
<dbReference type="SUPFAM" id="SSF53448">
    <property type="entry name" value="Nucleotide-diphospho-sugar transferases"/>
    <property type="match status" value="1"/>
</dbReference>